<evidence type="ECO:0000256" key="2">
    <source>
        <dbReference type="ARBA" id="ARBA00001604"/>
    </source>
</evidence>
<evidence type="ECO:0000256" key="4">
    <source>
        <dbReference type="ARBA" id="ARBA00010525"/>
    </source>
</evidence>
<dbReference type="GO" id="GO:0046872">
    <property type="term" value="F:metal ion binding"/>
    <property type="evidence" value="ECO:0007669"/>
    <property type="project" value="UniProtKB-KW"/>
</dbReference>
<evidence type="ECO:0000256" key="9">
    <source>
        <dbReference type="ARBA" id="ARBA00022692"/>
    </source>
</evidence>
<name>A0A0B7H961_9FLAO</name>
<dbReference type="Gene3D" id="2.40.230.10">
    <property type="entry name" value="Phospholipase A1"/>
    <property type="match status" value="1"/>
</dbReference>
<feature type="active site" description="Proton acceptor" evidence="19">
    <location>
        <position position="177"/>
    </location>
</feature>
<evidence type="ECO:0000256" key="20">
    <source>
        <dbReference type="PIRSR" id="PIRSR603187-2"/>
    </source>
</evidence>
<dbReference type="Pfam" id="PF02253">
    <property type="entry name" value="PLA1"/>
    <property type="match status" value="1"/>
</dbReference>
<dbReference type="EC" id="3.1.1.4" evidence="7"/>
<feature type="binding site" description="in dimeric form" evidence="20">
    <location>
        <position position="187"/>
    </location>
    <ligand>
        <name>Ca(2+)</name>
        <dbReference type="ChEBI" id="CHEBI:29108"/>
        <label>1</label>
    </ligand>
</feature>
<feature type="signal peptide" evidence="21">
    <location>
        <begin position="1"/>
        <end position="20"/>
    </location>
</feature>
<dbReference type="InterPro" id="IPR003187">
    <property type="entry name" value="PLipase_A1"/>
</dbReference>
<dbReference type="GO" id="GO:0016042">
    <property type="term" value="P:lipid catabolic process"/>
    <property type="evidence" value="ECO:0007669"/>
    <property type="project" value="UniProtKB-KW"/>
</dbReference>
<evidence type="ECO:0000256" key="8">
    <source>
        <dbReference type="ARBA" id="ARBA00022452"/>
    </source>
</evidence>
<keyword evidence="10 20" id="KW-0479">Metal-binding</keyword>
<evidence type="ECO:0000256" key="15">
    <source>
        <dbReference type="ARBA" id="ARBA00023098"/>
    </source>
</evidence>
<comment type="subunit">
    <text evidence="5">Homodimer; dimerization is reversible, and the dimeric form is the active one.</text>
</comment>
<reference evidence="22 23" key="1">
    <citation type="submission" date="2015-01" db="EMBL/GenBank/DDBJ databases">
        <authorList>
            <person name="MANFREDI Pablo"/>
        </authorList>
    </citation>
    <scope>NUCLEOTIDE SEQUENCE [LARGE SCALE GENOMIC DNA]</scope>
    <source>
        <strain evidence="22 23">Ccy74</strain>
    </source>
</reference>
<evidence type="ECO:0000313" key="22">
    <source>
        <dbReference type="EMBL" id="CEN38590.1"/>
    </source>
</evidence>
<keyword evidence="13 20" id="KW-0106">Calcium</keyword>
<evidence type="ECO:0000256" key="10">
    <source>
        <dbReference type="ARBA" id="ARBA00022723"/>
    </source>
</evidence>
<keyword evidence="16" id="KW-0472">Membrane</keyword>
<evidence type="ECO:0000256" key="21">
    <source>
        <dbReference type="SAM" id="SignalP"/>
    </source>
</evidence>
<evidence type="ECO:0000256" key="17">
    <source>
        <dbReference type="ARBA" id="ARBA00023237"/>
    </source>
</evidence>
<gene>
    <name evidence="22" type="ORF">CCYN74_30202</name>
</gene>
<evidence type="ECO:0000256" key="14">
    <source>
        <dbReference type="ARBA" id="ARBA00022963"/>
    </source>
</evidence>
<accession>A0A0B7H961</accession>
<keyword evidence="11 21" id="KW-0732">Signal</keyword>
<dbReference type="InterPro" id="IPR036541">
    <property type="entry name" value="PLipase_A1_sf"/>
</dbReference>
<keyword evidence="17" id="KW-0998">Cell outer membrane</keyword>
<evidence type="ECO:0000256" key="11">
    <source>
        <dbReference type="ARBA" id="ARBA00022729"/>
    </source>
</evidence>
<evidence type="ECO:0000256" key="5">
    <source>
        <dbReference type="ARBA" id="ARBA00011702"/>
    </source>
</evidence>
<dbReference type="PANTHER" id="PTHR40457">
    <property type="entry name" value="PHOSPHOLIPASE A1"/>
    <property type="match status" value="1"/>
</dbReference>
<dbReference type="EMBL" id="CDOG01000023">
    <property type="protein sequence ID" value="CEN38590.1"/>
    <property type="molecule type" value="Genomic_DNA"/>
</dbReference>
<evidence type="ECO:0000256" key="3">
    <source>
        <dbReference type="ARBA" id="ARBA00004571"/>
    </source>
</evidence>
<comment type="cofactor">
    <cofactor evidence="20">
        <name>Ca(2+)</name>
        <dbReference type="ChEBI" id="CHEBI:29108"/>
    </cofactor>
    <text evidence="20">Binds 1 Ca(2+) ion per monomer.</text>
</comment>
<dbReference type="AlphaFoldDB" id="A0A0B7H961"/>
<evidence type="ECO:0000256" key="12">
    <source>
        <dbReference type="ARBA" id="ARBA00022801"/>
    </source>
</evidence>
<proteinExistence type="inferred from homology"/>
<evidence type="ECO:0000256" key="13">
    <source>
        <dbReference type="ARBA" id="ARBA00022837"/>
    </source>
</evidence>
<keyword evidence="8" id="KW-1134">Transmembrane beta strand</keyword>
<comment type="subcellular location">
    <subcellularLocation>
        <location evidence="3">Cell outer membrane</location>
        <topology evidence="3">Multi-pass membrane protein</topology>
    </subcellularLocation>
</comment>
<dbReference type="GO" id="GO:0009279">
    <property type="term" value="C:cell outer membrane"/>
    <property type="evidence" value="ECO:0007669"/>
    <property type="project" value="UniProtKB-SubCell"/>
</dbReference>
<dbReference type="Proteomes" id="UP000038083">
    <property type="component" value="Unassembled WGS sequence"/>
</dbReference>
<dbReference type="PRINTS" id="PR01486">
    <property type="entry name" value="PHPHLIPASEA1"/>
</dbReference>
<keyword evidence="15" id="KW-0443">Lipid metabolism</keyword>
<dbReference type="GO" id="GO:0004623">
    <property type="term" value="F:phospholipase A2 activity"/>
    <property type="evidence" value="ECO:0007669"/>
    <property type="project" value="UniProtKB-EC"/>
</dbReference>
<feature type="active site" description="Nucleophile" evidence="19">
    <location>
        <position position="179"/>
    </location>
</feature>
<feature type="binding site" description="in dimeric form" evidence="20">
    <location>
        <position position="222"/>
    </location>
    <ligand>
        <name>Ca(2+)</name>
        <dbReference type="ChEBI" id="CHEBI:29108"/>
        <label>1</label>
    </ligand>
</feature>
<dbReference type="OrthoDB" id="188433at2"/>
<protein>
    <recommendedName>
        <fullName evidence="18">Phosphatidylcholine 1-acylhydrolase</fullName>
        <ecNumber evidence="6">3.1.1.32</ecNumber>
        <ecNumber evidence="7">3.1.1.4</ecNumber>
    </recommendedName>
</protein>
<evidence type="ECO:0000313" key="23">
    <source>
        <dbReference type="Proteomes" id="UP000038083"/>
    </source>
</evidence>
<keyword evidence="12 22" id="KW-0378">Hydrolase</keyword>
<dbReference type="PANTHER" id="PTHR40457:SF1">
    <property type="entry name" value="PHOSPHOLIPASE A1"/>
    <property type="match status" value="1"/>
</dbReference>
<dbReference type="EC" id="3.1.1.32" evidence="6"/>
<comment type="similarity">
    <text evidence="4">Belongs to the phospholipase A1 family.</text>
</comment>
<evidence type="ECO:0000256" key="16">
    <source>
        <dbReference type="ARBA" id="ARBA00023136"/>
    </source>
</evidence>
<comment type="catalytic activity">
    <reaction evidence="1">
        <text>a 1,2-diacyl-sn-glycero-3-phosphocholine + H2O = a 2-acyl-sn-glycero-3-phosphocholine + a fatty acid + H(+)</text>
        <dbReference type="Rhea" id="RHEA:18689"/>
        <dbReference type="ChEBI" id="CHEBI:15377"/>
        <dbReference type="ChEBI" id="CHEBI:15378"/>
        <dbReference type="ChEBI" id="CHEBI:28868"/>
        <dbReference type="ChEBI" id="CHEBI:57643"/>
        <dbReference type="ChEBI" id="CHEBI:57875"/>
        <dbReference type="EC" id="3.1.1.32"/>
    </reaction>
</comment>
<keyword evidence="9" id="KW-0812">Transmembrane</keyword>
<feature type="binding site" description="in dimeric form" evidence="20">
    <location>
        <position position="141"/>
    </location>
    <ligand>
        <name>Ca(2+)</name>
        <dbReference type="ChEBI" id="CHEBI:29108"/>
        <label>1</label>
    </ligand>
</feature>
<dbReference type="GO" id="GO:0008970">
    <property type="term" value="F:phospholipase A1 activity"/>
    <property type="evidence" value="ECO:0007669"/>
    <property type="project" value="UniProtKB-EC"/>
</dbReference>
<evidence type="ECO:0000256" key="18">
    <source>
        <dbReference type="ARBA" id="ARBA00032375"/>
    </source>
</evidence>
<evidence type="ECO:0000256" key="1">
    <source>
        <dbReference type="ARBA" id="ARBA00000111"/>
    </source>
</evidence>
<dbReference type="SUPFAM" id="SSF56931">
    <property type="entry name" value="Outer membrane phospholipase A (OMPLA)"/>
    <property type="match status" value="1"/>
</dbReference>
<feature type="chain" id="PRO_5009757764" description="Phosphatidylcholine 1-acylhydrolase" evidence="21">
    <location>
        <begin position="21"/>
        <end position="308"/>
    </location>
</feature>
<comment type="catalytic activity">
    <reaction evidence="2">
        <text>a 1,2-diacyl-sn-glycero-3-phosphocholine + H2O = a 1-acyl-sn-glycero-3-phosphocholine + a fatty acid + H(+)</text>
        <dbReference type="Rhea" id="RHEA:15801"/>
        <dbReference type="ChEBI" id="CHEBI:15377"/>
        <dbReference type="ChEBI" id="CHEBI:15378"/>
        <dbReference type="ChEBI" id="CHEBI:28868"/>
        <dbReference type="ChEBI" id="CHEBI:57643"/>
        <dbReference type="ChEBI" id="CHEBI:58168"/>
        <dbReference type="EC" id="3.1.1.4"/>
    </reaction>
</comment>
<organism evidence="22 23">
    <name type="scientific">Capnocytophaga cynodegmi</name>
    <dbReference type="NCBI Taxonomy" id="28189"/>
    <lineage>
        <taxon>Bacteria</taxon>
        <taxon>Pseudomonadati</taxon>
        <taxon>Bacteroidota</taxon>
        <taxon>Flavobacteriia</taxon>
        <taxon>Flavobacteriales</taxon>
        <taxon>Flavobacteriaceae</taxon>
        <taxon>Capnocytophaga</taxon>
    </lineage>
</organism>
<evidence type="ECO:0000256" key="7">
    <source>
        <dbReference type="ARBA" id="ARBA00013278"/>
    </source>
</evidence>
<evidence type="ECO:0000256" key="6">
    <source>
        <dbReference type="ARBA" id="ARBA00013179"/>
    </source>
</evidence>
<dbReference type="RefSeq" id="WP_018278685.1">
    <property type="nucleotide sequence ID" value="NZ_CDOF01000022.1"/>
</dbReference>
<evidence type="ECO:0000256" key="19">
    <source>
        <dbReference type="PIRSR" id="PIRSR603187-1"/>
    </source>
</evidence>
<keyword evidence="14" id="KW-0442">Lipid degradation</keyword>
<sequence>MRKLLFTSFLIVGSILVSYAQETELPQPKELNKELKHGRLGRTLSQMFEISDDDQKGMFRPTSYKPMYVIPFRWTDKFNRQPTNFNSNRGNPPYRDYQSVEAKFQVSIKTKVWQDVLWGKGDLWVGFTQQAYWQVFNAELSRPFREINYEPEIMYIMPLNLSAGDFKWRMLGLSVNHQSNGKEQLYSRSWNRVILMTAFEWDEFIFLANFWRRFSEKNDEDDNPEIENYIGRSEFNLYYSTSRNIFHLMFRNNLNFNKNRGFAELTYTHRFNSGLRLFAQLSHGYGDSLIEYNHKQTTIGVGVSLFEF</sequence>